<evidence type="ECO:0000256" key="2">
    <source>
        <dbReference type="ARBA" id="ARBA00022692"/>
    </source>
</evidence>
<dbReference type="RefSeq" id="WP_014967113.1">
    <property type="nucleotide sequence ID" value="NC_018664.1"/>
</dbReference>
<evidence type="ECO:0000313" key="7">
    <source>
        <dbReference type="EMBL" id="AFS77976.1"/>
    </source>
</evidence>
<dbReference type="GO" id="GO:0005886">
    <property type="term" value="C:plasma membrane"/>
    <property type="evidence" value="ECO:0007669"/>
    <property type="project" value="TreeGrafter"/>
</dbReference>
<evidence type="ECO:0000256" key="6">
    <source>
        <dbReference type="SAM" id="Phobius"/>
    </source>
</evidence>
<feature type="transmembrane region" description="Helical" evidence="6">
    <location>
        <begin position="120"/>
        <end position="139"/>
    </location>
</feature>
<dbReference type="PATRIC" id="fig|1128398.3.peg.959"/>
<feature type="transmembrane region" description="Helical" evidence="6">
    <location>
        <begin position="88"/>
        <end position="108"/>
    </location>
</feature>
<proteinExistence type="predicted"/>
<name>K0B024_GOTA9</name>
<keyword evidence="4 6" id="KW-1133">Transmembrane helix</keyword>
<organism evidence="7 8">
    <name type="scientific">Gottschalkia acidurici (strain ATCC 7906 / DSM 604 / BCRC 14475 / CIP 104303 / KCTC 5404 / NCIMB 10678 / 9a)</name>
    <name type="common">Clostridium acidurici</name>
    <dbReference type="NCBI Taxonomy" id="1128398"/>
    <lineage>
        <taxon>Bacteria</taxon>
        <taxon>Bacillati</taxon>
        <taxon>Bacillota</taxon>
        <taxon>Tissierellia</taxon>
        <taxon>Tissierellales</taxon>
        <taxon>Gottschalkiaceae</taxon>
        <taxon>Gottschalkia</taxon>
    </lineage>
</organism>
<feature type="transmembrane region" description="Helical" evidence="6">
    <location>
        <begin position="343"/>
        <end position="367"/>
    </location>
</feature>
<evidence type="ECO:0000256" key="4">
    <source>
        <dbReference type="ARBA" id="ARBA00022989"/>
    </source>
</evidence>
<dbReference type="GO" id="GO:0008360">
    <property type="term" value="P:regulation of cell shape"/>
    <property type="evidence" value="ECO:0007669"/>
    <property type="project" value="UniProtKB-KW"/>
</dbReference>
<keyword evidence="7" id="KW-0131">Cell cycle</keyword>
<dbReference type="GO" id="GO:0051301">
    <property type="term" value="P:cell division"/>
    <property type="evidence" value="ECO:0007669"/>
    <property type="project" value="UniProtKB-KW"/>
</dbReference>
<feature type="transmembrane region" description="Helical" evidence="6">
    <location>
        <begin position="63"/>
        <end position="82"/>
    </location>
</feature>
<keyword evidence="8" id="KW-1185">Reference proteome</keyword>
<dbReference type="Proteomes" id="UP000006094">
    <property type="component" value="Chromosome"/>
</dbReference>
<evidence type="ECO:0000313" key="8">
    <source>
        <dbReference type="Proteomes" id="UP000006094"/>
    </source>
</evidence>
<keyword evidence="3" id="KW-0133">Cell shape</keyword>
<protein>
    <submittedName>
        <fullName evidence="7">Cell division protein FtsW</fullName>
    </submittedName>
</protein>
<gene>
    <name evidence="7" type="primary">ftsW</name>
    <name evidence="7" type="ordered locus">Curi_c09600</name>
</gene>
<feature type="transmembrane region" description="Helical" evidence="6">
    <location>
        <begin position="34"/>
        <end position="54"/>
    </location>
</feature>
<feature type="transmembrane region" description="Helical" evidence="6">
    <location>
        <begin position="313"/>
        <end position="331"/>
    </location>
</feature>
<dbReference type="Pfam" id="PF01098">
    <property type="entry name" value="FTSW_RODA_SPOVE"/>
    <property type="match status" value="1"/>
</dbReference>
<dbReference type="GO" id="GO:0015648">
    <property type="term" value="F:lipid-linked peptidoglycan transporter activity"/>
    <property type="evidence" value="ECO:0007669"/>
    <property type="project" value="TreeGrafter"/>
</dbReference>
<accession>K0B024</accession>
<evidence type="ECO:0000256" key="1">
    <source>
        <dbReference type="ARBA" id="ARBA00004141"/>
    </source>
</evidence>
<dbReference type="KEGG" id="cad:Curi_c09600"/>
<dbReference type="HOGENOM" id="CLU_029243_3_0_9"/>
<dbReference type="eggNOG" id="COG0772">
    <property type="taxonomic scope" value="Bacteria"/>
</dbReference>
<evidence type="ECO:0000256" key="3">
    <source>
        <dbReference type="ARBA" id="ARBA00022960"/>
    </source>
</evidence>
<sequence>MIGKLATRTPQGLLVIINTLALILLLFYKETVEQNLIISIVIFMIIMYASNFILHKVSDGDNYLFLITSMLSSIGIIMIYRINPARGIRQIFLFGISIAAFYITYFIFKKIKKWDRYIKFYIISSLLLYLSTLIFGTRTGGALNWLSIGGFVFQPLELTKILYIFFIASYYHHREEYIKKYGSKTTLIFMAIAYAYIGFLFLQRELGIALLFFLVFNALFYVYEEDRKLILINLVGAIFMAVIGYMFFSHVRLRVDIWINPWKDIADRGYQITQSLFAIASGGFFGTGIGLGHPEFIPEVHTDFIFSAICEEMGVFAGIAIIMLFMIIVYRGIKITLQQENKFYRIMSLGITATIGFQAFIILGGVVKMIPLTGITLPFISYGGSSLVSSFISLAILQVASEDIELEQEDEHEHRVQKNN</sequence>
<keyword evidence="5 6" id="KW-0472">Membrane</keyword>
<feature type="transmembrane region" description="Helical" evidence="6">
    <location>
        <begin position="145"/>
        <end position="169"/>
    </location>
</feature>
<reference evidence="7 8" key="1">
    <citation type="journal article" date="2012" name="PLoS ONE">
        <title>The purine-utilizing bacterium Clostridium acidurici 9a: a genome-guided metabolic reconsideration.</title>
        <authorList>
            <person name="Hartwich K."/>
            <person name="Poehlein A."/>
            <person name="Daniel R."/>
        </authorList>
    </citation>
    <scope>NUCLEOTIDE SEQUENCE [LARGE SCALE GENOMIC DNA]</scope>
    <source>
        <strain evidence="8">ATCC 7906 / DSM 604 / BCRC 14475 / CIP 104303 / KCTC 5404 / NCIMB 10678 / 9a</strain>
    </source>
</reference>
<dbReference type="PANTHER" id="PTHR30474:SF3">
    <property type="entry name" value="PEPTIDOGLYCAN GLYCOSYLTRANSFERASE RODA"/>
    <property type="match status" value="1"/>
</dbReference>
<feature type="transmembrane region" description="Helical" evidence="6">
    <location>
        <begin position="230"/>
        <end position="248"/>
    </location>
</feature>
<comment type="subcellular location">
    <subcellularLocation>
        <location evidence="1">Membrane</location>
        <topology evidence="1">Multi-pass membrane protein</topology>
    </subcellularLocation>
</comment>
<dbReference type="OrthoDB" id="9812661at2"/>
<dbReference type="PANTHER" id="PTHR30474">
    <property type="entry name" value="CELL CYCLE PROTEIN"/>
    <property type="match status" value="1"/>
</dbReference>
<dbReference type="AlphaFoldDB" id="K0B024"/>
<dbReference type="EMBL" id="CP003326">
    <property type="protein sequence ID" value="AFS77976.1"/>
    <property type="molecule type" value="Genomic_DNA"/>
</dbReference>
<dbReference type="GO" id="GO:0032153">
    <property type="term" value="C:cell division site"/>
    <property type="evidence" value="ECO:0007669"/>
    <property type="project" value="TreeGrafter"/>
</dbReference>
<keyword evidence="7" id="KW-0132">Cell division</keyword>
<feature type="transmembrane region" description="Helical" evidence="6">
    <location>
        <begin position="379"/>
        <end position="397"/>
    </location>
</feature>
<dbReference type="InterPro" id="IPR001182">
    <property type="entry name" value="FtsW/RodA"/>
</dbReference>
<feature type="transmembrane region" description="Helical" evidence="6">
    <location>
        <begin position="12"/>
        <end position="28"/>
    </location>
</feature>
<dbReference type="STRING" id="1128398.Curi_c09600"/>
<keyword evidence="2 6" id="KW-0812">Transmembrane</keyword>
<evidence type="ECO:0000256" key="5">
    <source>
        <dbReference type="ARBA" id="ARBA00023136"/>
    </source>
</evidence>